<dbReference type="SMART" id="SM01130">
    <property type="entry name" value="DHDPS"/>
    <property type="match status" value="1"/>
</dbReference>
<dbReference type="STRING" id="887929.HMP0721_2174"/>
<protein>
    <submittedName>
        <fullName evidence="4">Dihydrodipicolinate synthetase family</fullName>
    </submittedName>
</protein>
<dbReference type="PIRSF" id="PIRSF001365">
    <property type="entry name" value="DHDPS"/>
    <property type="match status" value="1"/>
</dbReference>
<organism evidence="4 5">
    <name type="scientific">Pseudoramibacter alactolyticus ATCC 23263</name>
    <dbReference type="NCBI Taxonomy" id="887929"/>
    <lineage>
        <taxon>Bacteria</taxon>
        <taxon>Bacillati</taxon>
        <taxon>Bacillota</taxon>
        <taxon>Clostridia</taxon>
        <taxon>Eubacteriales</taxon>
        <taxon>Eubacteriaceae</taxon>
        <taxon>Pseudoramibacter</taxon>
    </lineage>
</organism>
<dbReference type="EMBL" id="AEQN01000028">
    <property type="protein sequence ID" value="EFV00725.1"/>
    <property type="molecule type" value="Genomic_DNA"/>
</dbReference>
<evidence type="ECO:0000256" key="2">
    <source>
        <dbReference type="PIRNR" id="PIRNR001365"/>
    </source>
</evidence>
<dbReference type="InterPro" id="IPR013785">
    <property type="entry name" value="Aldolase_TIM"/>
</dbReference>
<keyword evidence="1 2" id="KW-0456">Lyase</keyword>
<gene>
    <name evidence="4" type="ORF">HMP0721_2174</name>
</gene>
<sequence>MMAKTVTFKTIFPAVSVPLNDDYSINEEEFRVYLRWIKSFYDKGIQGLVCNGHTGEITGLTRAERKRVTEICAEECGDIMTIISGVNCENTAESIEMAKEAKEAGADGILLMPPHMWLRFGMNPDAPFEYVKDVAEGADIDIIIHLYPATTKATYPVETLIKMCREIDHVKCIKMGTRVTPIYEHDVRLLRQECPDISLITCHDETLCVSWFPGMDGALIGFAGCVPELITAAWDVFRHPDQHTLKEAQEASNRIYPISQAIYGGGQPSGEAHARLKEALRQRGVFQSALMRKPVLPLDQGQKDWVANGLKLSRLPQVDMNQYK</sequence>
<feature type="binding site" evidence="3">
    <location>
        <position position="54"/>
    </location>
    <ligand>
        <name>pyruvate</name>
        <dbReference type="ChEBI" id="CHEBI:15361"/>
    </ligand>
</feature>
<dbReference type="Proteomes" id="UP000004754">
    <property type="component" value="Unassembled WGS sequence"/>
</dbReference>
<evidence type="ECO:0000256" key="1">
    <source>
        <dbReference type="ARBA" id="ARBA00023239"/>
    </source>
</evidence>
<dbReference type="SUPFAM" id="SSF51569">
    <property type="entry name" value="Aldolase"/>
    <property type="match status" value="1"/>
</dbReference>
<dbReference type="CDD" id="cd00408">
    <property type="entry name" value="DHDPS-like"/>
    <property type="match status" value="1"/>
</dbReference>
<evidence type="ECO:0000313" key="5">
    <source>
        <dbReference type="Proteomes" id="UP000004754"/>
    </source>
</evidence>
<reference evidence="4 5" key="1">
    <citation type="submission" date="2010-12" db="EMBL/GenBank/DDBJ databases">
        <authorList>
            <person name="Muzny D."/>
            <person name="Qin X."/>
            <person name="Deng J."/>
            <person name="Jiang H."/>
            <person name="Liu Y."/>
            <person name="Qu J."/>
            <person name="Song X.-Z."/>
            <person name="Zhang L."/>
            <person name="Thornton R."/>
            <person name="Coyle M."/>
            <person name="Francisco L."/>
            <person name="Jackson L."/>
            <person name="Javaid M."/>
            <person name="Korchina V."/>
            <person name="Kovar C."/>
            <person name="Mata R."/>
            <person name="Mathew T."/>
            <person name="Ngo R."/>
            <person name="Nguyen L."/>
            <person name="Nguyen N."/>
            <person name="Okwuonu G."/>
            <person name="Ongeri F."/>
            <person name="Pham C."/>
            <person name="Simmons D."/>
            <person name="Wilczek-Boney K."/>
            <person name="Hale W."/>
            <person name="Jakkamsetti A."/>
            <person name="Pham P."/>
            <person name="Ruth R."/>
            <person name="San Lucas F."/>
            <person name="Warren J."/>
            <person name="Zhang J."/>
            <person name="Zhao Z."/>
            <person name="Zhou C."/>
            <person name="Zhu D."/>
            <person name="Lee S."/>
            <person name="Bess C."/>
            <person name="Blankenburg K."/>
            <person name="Forbes L."/>
            <person name="Fu Q."/>
            <person name="Gubbala S."/>
            <person name="Hirani K."/>
            <person name="Jayaseelan J.C."/>
            <person name="Lara F."/>
            <person name="Munidasa M."/>
            <person name="Palculict T."/>
            <person name="Patil S."/>
            <person name="Pu L.-L."/>
            <person name="Saada N."/>
            <person name="Tang L."/>
            <person name="Weissenberger G."/>
            <person name="Zhu Y."/>
            <person name="Hemphill L."/>
            <person name="Shang Y."/>
            <person name="Youmans B."/>
            <person name="Ayvaz T."/>
            <person name="Ross M."/>
            <person name="Santibanez J."/>
            <person name="Aqrawi P."/>
            <person name="Gross S."/>
            <person name="Joshi V."/>
            <person name="Fowler G."/>
            <person name="Nazareth L."/>
            <person name="Reid J."/>
            <person name="Worley K."/>
            <person name="Petrosino J."/>
            <person name="Highlander S."/>
            <person name="Gibbs R."/>
        </authorList>
    </citation>
    <scope>NUCLEOTIDE SEQUENCE [LARGE SCALE GENOMIC DNA]</scope>
    <source>
        <strain evidence="4 5">ATCC 23263</strain>
    </source>
</reference>
<evidence type="ECO:0000256" key="3">
    <source>
        <dbReference type="PIRSR" id="PIRSR001365-2"/>
    </source>
</evidence>
<dbReference type="PANTHER" id="PTHR12128:SF38">
    <property type="entry name" value="DIHYDRODIPICOLINATE SYNTHETASE FAMILY PROTEIN (AFU_ORTHOLOGUE AFUA_6G00110)"/>
    <property type="match status" value="1"/>
</dbReference>
<dbReference type="HOGENOM" id="CLU_049343_4_1_9"/>
<name>E6MJI9_9FIRM</name>
<dbReference type="Gene3D" id="3.20.20.70">
    <property type="entry name" value="Aldolase class I"/>
    <property type="match status" value="1"/>
</dbReference>
<comment type="caution">
    <text evidence="4">The sequence shown here is derived from an EMBL/GenBank/DDBJ whole genome shotgun (WGS) entry which is preliminary data.</text>
</comment>
<proteinExistence type="inferred from homology"/>
<dbReference type="InterPro" id="IPR002220">
    <property type="entry name" value="DapA-like"/>
</dbReference>
<evidence type="ECO:0000313" key="4">
    <source>
        <dbReference type="EMBL" id="EFV00725.1"/>
    </source>
</evidence>
<dbReference type="eggNOG" id="COG0329">
    <property type="taxonomic scope" value="Bacteria"/>
</dbReference>
<dbReference type="PRINTS" id="PR00146">
    <property type="entry name" value="DHPICSNTHASE"/>
</dbReference>
<keyword evidence="5" id="KW-1185">Reference proteome</keyword>
<comment type="similarity">
    <text evidence="2">Belongs to the DapA family.</text>
</comment>
<dbReference type="GO" id="GO:0008840">
    <property type="term" value="F:4-hydroxy-tetrahydrodipicolinate synthase activity"/>
    <property type="evidence" value="ECO:0007669"/>
    <property type="project" value="TreeGrafter"/>
</dbReference>
<dbReference type="PANTHER" id="PTHR12128">
    <property type="entry name" value="DIHYDRODIPICOLINATE SYNTHASE"/>
    <property type="match status" value="1"/>
</dbReference>
<dbReference type="Pfam" id="PF00701">
    <property type="entry name" value="DHDPS"/>
    <property type="match status" value="1"/>
</dbReference>
<dbReference type="AlphaFoldDB" id="E6MJI9"/>
<accession>E6MJI9</accession>